<proteinExistence type="predicted"/>
<dbReference type="AlphaFoldDB" id="A0A914BNI0"/>
<dbReference type="InterPro" id="IPR027231">
    <property type="entry name" value="Semaphorin"/>
</dbReference>
<dbReference type="SMART" id="SM00630">
    <property type="entry name" value="Sema"/>
    <property type="match status" value="1"/>
</dbReference>
<evidence type="ECO:0000259" key="3">
    <source>
        <dbReference type="PROSITE" id="PS51004"/>
    </source>
</evidence>
<dbReference type="InterPro" id="IPR001627">
    <property type="entry name" value="Semap_dom"/>
</dbReference>
<dbReference type="EnsemblMetazoa" id="XM_038221348.1">
    <property type="protein sequence ID" value="XP_038077276.1"/>
    <property type="gene ID" value="LOC119745124"/>
</dbReference>
<sequence length="580" mass="63649">MTHARLLLCSRSAVLLALLYLAVFFSDFQHAAAVKLDRTSSCWETSNIRFLDATSEASTPSGQPAYRILNKIDENVYIGGNETLRRVFLANNKVAMEKIDTLATMEPPDLIITCATKNPTTQEIVCRNFIRIAEQTSSGDLLVCGTNAESRLCYRCPNAALAECTQLTTNYTTLAVVPQQYNINAAAAIFKSGSGDMLYGGGAAENTFSRFSVNADLSATNPINFELDTVTVGEGFIKEPTFIGRPFDYTHVDGNEYVFLIYRETALEYTAGPKVYPRIARVCKNDTGGTVNTKKFVTFIKARLECSVPHGDEPAFEYDYIQDAVWDATNQNVYAVFTNQENGPVSSALCQYRMEDIMNLFDYGNFRQQTGGDVNVVWNEVTTQLPQRPGTCYEVHTTDYPPLLDKSVPSYNAKEQTGGTQVAPPSNFHKSDPPILYVDDVRFTSLAVDLAVDSSAVYFVGTSAGSVIKFTTEVCICNGDSTIKSVVLEGFNANGPINGLELLRSADSAATFLVGTSDVQASIEWPLNTKCQSARDESECALRYPYCNFTEAGCSCTANNCTNDPPTGMSHPFFMWRISA</sequence>
<dbReference type="PANTHER" id="PTHR11036:SF127">
    <property type="entry name" value="SEMAPHORIN-1A"/>
    <property type="match status" value="1"/>
</dbReference>
<dbReference type="PROSITE" id="PS51004">
    <property type="entry name" value="SEMA"/>
    <property type="match status" value="1"/>
</dbReference>
<evidence type="ECO:0000313" key="4">
    <source>
        <dbReference type="EnsemblMetazoa" id="XP_038077276.1"/>
    </source>
</evidence>
<dbReference type="PANTHER" id="PTHR11036">
    <property type="entry name" value="SEMAPHORIN"/>
    <property type="match status" value="1"/>
</dbReference>
<dbReference type="GO" id="GO:0030215">
    <property type="term" value="F:semaphorin receptor binding"/>
    <property type="evidence" value="ECO:0007669"/>
    <property type="project" value="InterPro"/>
</dbReference>
<organism evidence="4 5">
    <name type="scientific">Patiria miniata</name>
    <name type="common">Bat star</name>
    <name type="synonym">Asterina miniata</name>
    <dbReference type="NCBI Taxonomy" id="46514"/>
    <lineage>
        <taxon>Eukaryota</taxon>
        <taxon>Metazoa</taxon>
        <taxon>Echinodermata</taxon>
        <taxon>Eleutherozoa</taxon>
        <taxon>Asterozoa</taxon>
        <taxon>Asteroidea</taxon>
        <taxon>Valvatacea</taxon>
        <taxon>Valvatida</taxon>
        <taxon>Asterinidae</taxon>
        <taxon>Patiria</taxon>
    </lineage>
</organism>
<dbReference type="Gene3D" id="2.130.10.10">
    <property type="entry name" value="YVTN repeat-like/Quinoprotein amine dehydrogenase"/>
    <property type="match status" value="1"/>
</dbReference>
<keyword evidence="2" id="KW-0732">Signal</keyword>
<dbReference type="Pfam" id="PF01403">
    <property type="entry name" value="Sema"/>
    <property type="match status" value="1"/>
</dbReference>
<dbReference type="Proteomes" id="UP000887568">
    <property type="component" value="Unplaced"/>
</dbReference>
<dbReference type="GO" id="GO:0071526">
    <property type="term" value="P:semaphorin-plexin signaling pathway"/>
    <property type="evidence" value="ECO:0007669"/>
    <property type="project" value="TreeGrafter"/>
</dbReference>
<evidence type="ECO:0000256" key="1">
    <source>
        <dbReference type="PROSITE-ProRule" id="PRU00352"/>
    </source>
</evidence>
<dbReference type="InterPro" id="IPR015943">
    <property type="entry name" value="WD40/YVTN_repeat-like_dom_sf"/>
</dbReference>
<comment type="caution">
    <text evidence="1">Lacks conserved residue(s) required for the propagation of feature annotation.</text>
</comment>
<dbReference type="InterPro" id="IPR036352">
    <property type="entry name" value="Semap_dom_sf"/>
</dbReference>
<dbReference type="OrthoDB" id="9988752at2759"/>
<feature type="chain" id="PRO_5037410465" description="Sema domain-containing protein" evidence="2">
    <location>
        <begin position="34"/>
        <end position="580"/>
    </location>
</feature>
<name>A0A914BNI0_PATMI</name>
<protein>
    <recommendedName>
        <fullName evidence="3">Sema domain-containing protein</fullName>
    </recommendedName>
</protein>
<dbReference type="GO" id="GO:0005886">
    <property type="term" value="C:plasma membrane"/>
    <property type="evidence" value="ECO:0007669"/>
    <property type="project" value="TreeGrafter"/>
</dbReference>
<dbReference type="GO" id="GO:0030335">
    <property type="term" value="P:positive regulation of cell migration"/>
    <property type="evidence" value="ECO:0007669"/>
    <property type="project" value="TreeGrafter"/>
</dbReference>
<accession>A0A914BNI0</accession>
<feature type="signal peptide" evidence="2">
    <location>
        <begin position="1"/>
        <end position="33"/>
    </location>
</feature>
<evidence type="ECO:0000256" key="2">
    <source>
        <dbReference type="SAM" id="SignalP"/>
    </source>
</evidence>
<dbReference type="SUPFAM" id="SSF101912">
    <property type="entry name" value="Sema domain"/>
    <property type="match status" value="1"/>
</dbReference>
<dbReference type="GO" id="GO:0045499">
    <property type="term" value="F:chemorepellent activity"/>
    <property type="evidence" value="ECO:0007669"/>
    <property type="project" value="TreeGrafter"/>
</dbReference>
<dbReference type="GO" id="GO:0007411">
    <property type="term" value="P:axon guidance"/>
    <property type="evidence" value="ECO:0007669"/>
    <property type="project" value="TreeGrafter"/>
</dbReference>
<keyword evidence="5" id="KW-1185">Reference proteome</keyword>
<dbReference type="GeneID" id="119745124"/>
<dbReference type="RefSeq" id="XP_038077276.1">
    <property type="nucleotide sequence ID" value="XM_038221348.1"/>
</dbReference>
<feature type="domain" description="Sema" evidence="3">
    <location>
        <begin position="33"/>
        <end position="525"/>
    </location>
</feature>
<reference evidence="4" key="1">
    <citation type="submission" date="2022-11" db="UniProtKB">
        <authorList>
            <consortium name="EnsemblMetazoa"/>
        </authorList>
    </citation>
    <scope>IDENTIFICATION</scope>
</reference>
<evidence type="ECO:0000313" key="5">
    <source>
        <dbReference type="Proteomes" id="UP000887568"/>
    </source>
</evidence>